<organism evidence="1 2">
    <name type="scientific">Paramecium pentaurelia</name>
    <dbReference type="NCBI Taxonomy" id="43138"/>
    <lineage>
        <taxon>Eukaryota</taxon>
        <taxon>Sar</taxon>
        <taxon>Alveolata</taxon>
        <taxon>Ciliophora</taxon>
        <taxon>Intramacronucleata</taxon>
        <taxon>Oligohymenophorea</taxon>
        <taxon>Peniculida</taxon>
        <taxon>Parameciidae</taxon>
        <taxon>Paramecium</taxon>
    </lineage>
</organism>
<protein>
    <submittedName>
        <fullName evidence="1">Uncharacterized protein</fullName>
    </submittedName>
</protein>
<sequence>MKMMMKKVGENDSCGKNQIRKQIYANDQKQNDEWFFFMVQIKKKQICTKKLKTIGRCQLQKKTKKNQSCQ</sequence>
<gene>
    <name evidence="1" type="ORF">PPENT_87.1.T1870015</name>
</gene>
<reference evidence="1" key="1">
    <citation type="submission" date="2021-01" db="EMBL/GenBank/DDBJ databases">
        <authorList>
            <consortium name="Genoscope - CEA"/>
            <person name="William W."/>
        </authorList>
    </citation>
    <scope>NUCLEOTIDE SEQUENCE</scope>
</reference>
<name>A0A8S1YMX5_9CILI</name>
<dbReference type="AlphaFoldDB" id="A0A8S1YMX5"/>
<evidence type="ECO:0000313" key="1">
    <source>
        <dbReference type="EMBL" id="CAD8213817.1"/>
    </source>
</evidence>
<proteinExistence type="predicted"/>
<dbReference type="EMBL" id="CAJJDO010000187">
    <property type="protein sequence ID" value="CAD8213817.1"/>
    <property type="molecule type" value="Genomic_DNA"/>
</dbReference>
<evidence type="ECO:0000313" key="2">
    <source>
        <dbReference type="Proteomes" id="UP000689195"/>
    </source>
</evidence>
<keyword evidence="2" id="KW-1185">Reference proteome</keyword>
<accession>A0A8S1YMX5</accession>
<dbReference type="Proteomes" id="UP000689195">
    <property type="component" value="Unassembled WGS sequence"/>
</dbReference>
<comment type="caution">
    <text evidence="1">The sequence shown here is derived from an EMBL/GenBank/DDBJ whole genome shotgun (WGS) entry which is preliminary data.</text>
</comment>